<reference evidence="2" key="1">
    <citation type="submission" date="2021-01" db="EMBL/GenBank/DDBJ databases">
        <title>Whole genome shotgun sequence of Virgisporangium aliadipatigenens NBRC 105644.</title>
        <authorList>
            <person name="Komaki H."/>
            <person name="Tamura T."/>
        </authorList>
    </citation>
    <scope>NUCLEOTIDE SEQUENCE</scope>
    <source>
        <strain evidence="2">NBRC 105644</strain>
    </source>
</reference>
<evidence type="ECO:0000313" key="3">
    <source>
        <dbReference type="Proteomes" id="UP000619260"/>
    </source>
</evidence>
<accession>A0A8J4DT67</accession>
<dbReference type="Pfam" id="PF01966">
    <property type="entry name" value="HD"/>
    <property type="match status" value="1"/>
</dbReference>
<organism evidence="2 3">
    <name type="scientific">Virgisporangium aliadipatigenens</name>
    <dbReference type="NCBI Taxonomy" id="741659"/>
    <lineage>
        <taxon>Bacteria</taxon>
        <taxon>Bacillati</taxon>
        <taxon>Actinomycetota</taxon>
        <taxon>Actinomycetes</taxon>
        <taxon>Micromonosporales</taxon>
        <taxon>Micromonosporaceae</taxon>
        <taxon>Virgisporangium</taxon>
    </lineage>
</organism>
<gene>
    <name evidence="2" type="ORF">Val02_68460</name>
</gene>
<dbReference type="AlphaFoldDB" id="A0A8J4DT67"/>
<keyword evidence="3" id="KW-1185">Reference proteome</keyword>
<feature type="domain" description="HD" evidence="1">
    <location>
        <begin position="25"/>
        <end position="118"/>
    </location>
</feature>
<evidence type="ECO:0000259" key="1">
    <source>
        <dbReference type="Pfam" id="PF01966"/>
    </source>
</evidence>
<dbReference type="InterPro" id="IPR006674">
    <property type="entry name" value="HD_domain"/>
</dbReference>
<evidence type="ECO:0000313" key="2">
    <source>
        <dbReference type="EMBL" id="GIJ49960.1"/>
    </source>
</evidence>
<dbReference type="CDD" id="cd00077">
    <property type="entry name" value="HDc"/>
    <property type="match status" value="1"/>
</dbReference>
<comment type="caution">
    <text evidence="2">The sequence shown here is derived from an EMBL/GenBank/DDBJ whole genome shotgun (WGS) entry which is preliminary data.</text>
</comment>
<dbReference type="RefSeq" id="WP_203903412.1">
    <property type="nucleotide sequence ID" value="NZ_BOPF01000032.1"/>
</dbReference>
<protein>
    <recommendedName>
        <fullName evidence="1">HD domain-containing protein</fullName>
    </recommendedName>
</protein>
<proteinExistence type="predicted"/>
<dbReference type="SUPFAM" id="SSF109604">
    <property type="entry name" value="HD-domain/PDEase-like"/>
    <property type="match status" value="1"/>
</dbReference>
<dbReference type="Gene3D" id="1.10.3210.10">
    <property type="entry name" value="Hypothetical protein af1432"/>
    <property type="match status" value="1"/>
</dbReference>
<dbReference type="InterPro" id="IPR003607">
    <property type="entry name" value="HD/PDEase_dom"/>
</dbReference>
<dbReference type="EMBL" id="BOPF01000032">
    <property type="protein sequence ID" value="GIJ49960.1"/>
    <property type="molecule type" value="Genomic_DNA"/>
</dbReference>
<dbReference type="Proteomes" id="UP000619260">
    <property type="component" value="Unassembled WGS sequence"/>
</dbReference>
<sequence>MTPSTPLADAALRYARETQPDWLTHHCLRAYLFGRAVGEAGGEEFDDELLFVAALLHDLGLTDAADTGQRFEVDGADAAAAFLESAGMAASRVGVVWEAIALHTSLGLTKRSPAEVRLMQAGTMLDVAGPAAKVPPEALAALPRGDVAQRLMDVIVAQALRDPRKARPTTFAGELLRQRHPEAAGPTFAELVWK</sequence>
<dbReference type="PANTHER" id="PTHR35569:SF1">
    <property type="entry name" value="CYANAMIDE HYDRATASE DDI2-RELATED"/>
    <property type="match status" value="1"/>
</dbReference>
<name>A0A8J4DT67_9ACTN</name>
<dbReference type="PANTHER" id="PTHR35569">
    <property type="entry name" value="CYANAMIDE HYDRATASE DDI2-RELATED"/>
    <property type="match status" value="1"/>
</dbReference>